<dbReference type="eggNOG" id="COG3055">
    <property type="taxonomic scope" value="Bacteria"/>
</dbReference>
<gene>
    <name evidence="1" type="ORF">CAP_0153</name>
</gene>
<dbReference type="AlphaFoldDB" id="A0A017TF00"/>
<dbReference type="Proteomes" id="UP000019678">
    <property type="component" value="Unassembled WGS sequence"/>
</dbReference>
<evidence type="ECO:0000313" key="1">
    <source>
        <dbReference type="EMBL" id="EYF07400.1"/>
    </source>
</evidence>
<keyword evidence="2" id="KW-1185">Reference proteome</keyword>
<accession>A0A017TF00</accession>
<name>A0A017TF00_9BACT</name>
<protein>
    <submittedName>
        <fullName evidence="1">Uncharacterized protein</fullName>
    </submittedName>
</protein>
<proteinExistence type="predicted"/>
<dbReference type="EMBL" id="ASRX01000010">
    <property type="protein sequence ID" value="EYF07400.1"/>
    <property type="molecule type" value="Genomic_DNA"/>
</dbReference>
<dbReference type="STRING" id="1192034.CAP_0153"/>
<comment type="caution">
    <text evidence="1">The sequence shown here is derived from an EMBL/GenBank/DDBJ whole genome shotgun (WGS) entry which is preliminary data.</text>
</comment>
<evidence type="ECO:0000313" key="2">
    <source>
        <dbReference type="Proteomes" id="UP000019678"/>
    </source>
</evidence>
<reference evidence="1 2" key="1">
    <citation type="submission" date="2013-05" db="EMBL/GenBank/DDBJ databases">
        <title>Genome assembly of Chondromyces apiculatus DSM 436.</title>
        <authorList>
            <person name="Sharma G."/>
            <person name="Khatri I."/>
            <person name="Kaur C."/>
            <person name="Mayilraj S."/>
            <person name="Subramanian S."/>
        </authorList>
    </citation>
    <scope>NUCLEOTIDE SEQUENCE [LARGE SCALE GENOMIC DNA]</scope>
    <source>
        <strain evidence="1 2">DSM 436</strain>
    </source>
</reference>
<organism evidence="1 2">
    <name type="scientific">Chondromyces apiculatus DSM 436</name>
    <dbReference type="NCBI Taxonomy" id="1192034"/>
    <lineage>
        <taxon>Bacteria</taxon>
        <taxon>Pseudomonadati</taxon>
        <taxon>Myxococcota</taxon>
        <taxon>Polyangia</taxon>
        <taxon>Polyangiales</taxon>
        <taxon>Polyangiaceae</taxon>
        <taxon>Chondromyces</taxon>
    </lineage>
</organism>
<sequence length="505" mass="50868">MVASAALFGACANGGQALPGGGENTNPICLLNNCATDLECGACGQRKRSCLVEEGRCVACDPDLGVGCAEGEVCSRFGACVASGAECPADERGQPLITCLNDMDCAACDPLHQVCDPETSMCVACLPGNTQACQTTESCVSGMCRAACPAACTEDSECGGCLSGEHAATVCNAGRCAECSETVPCATGQGCTPQGICVSLCGTDGSGACSDGVECAGCFEGETGFVCHGGAGVCGPDAMGCGELGTTAAALPEPWDAVVKACTTGADCAGLNVKLELGQMLRELSGVQEVGDADYGYAMKSCASVTVSEASCGVCVPCQVDADCAPIDADVVGAQLFGEPESVEASLLADRVFGASPHLVYMFCETSGPGYGVCSVCPGFMNDCRGSGGAGCAHDVCEEGEALTVGCDPCAEAVCAADSYCCTTEWDALCMDLVAEECPEVGACEGGAMDCAHDECEEGPEEMPLASGCSPCVDAVCAQDAFCCQSDWDDLCVEKVDLYCDEPCP</sequence>